<dbReference type="InParanoid" id="Q19861"/>
<protein>
    <submittedName>
        <fullName evidence="2">Sulfotransfer_1 domain-containing protein</fullName>
    </submittedName>
</protein>
<keyword evidence="3" id="KW-1185">Reference proteome</keyword>
<dbReference type="GeneID" id="185050"/>
<organism evidence="2 3">
    <name type="scientific">Caenorhabditis elegans</name>
    <dbReference type="NCBI Taxonomy" id="6239"/>
    <lineage>
        <taxon>Eukaryota</taxon>
        <taxon>Metazoa</taxon>
        <taxon>Ecdysozoa</taxon>
        <taxon>Nematoda</taxon>
        <taxon>Chromadorea</taxon>
        <taxon>Rhabditida</taxon>
        <taxon>Rhabditina</taxon>
        <taxon>Rhabditomorpha</taxon>
        <taxon>Rhabditoidea</taxon>
        <taxon>Rhabditidae</taxon>
        <taxon>Peloderinae</taxon>
        <taxon>Caenorhabditis</taxon>
    </lineage>
</organism>
<evidence type="ECO:0000313" key="3">
    <source>
        <dbReference type="Proteomes" id="UP000001940"/>
    </source>
</evidence>
<proteinExistence type="predicted"/>
<feature type="region of interest" description="Disordered" evidence="1">
    <location>
        <begin position="1"/>
        <end position="20"/>
    </location>
</feature>
<dbReference type="eggNOG" id="ENOG502TJA4">
    <property type="taxonomic scope" value="Eukaryota"/>
</dbReference>
<dbReference type="Proteomes" id="UP000001940">
    <property type="component" value="Chromosome X"/>
</dbReference>
<gene>
    <name evidence="2" type="ORF">CELE_F28C10.1</name>
    <name evidence="2 4" type="ORF">F28C10.1</name>
</gene>
<dbReference type="KEGG" id="cel:CELE_F28C10.1"/>
<dbReference type="AlphaFoldDB" id="Q19861"/>
<dbReference type="HOGENOM" id="CLU_1519224_0_0_1"/>
<accession>Q19861</accession>
<dbReference type="DIP" id="DIP-25017N"/>
<dbReference type="AGR" id="WB:WBGene00017896"/>
<sequence>MQIPCPSVPADEEVCENPPKEIGDEEYDQVIIQSMMDEANRDQKGYWIRLMEEGDAHPARKQMGKVDFRNFLNMRYERTSRSSCSEIQRLNQTYDWLREFHFGWEREIFVVYTHFDHPASFVIEKLFLDHMNLSISEFEDQTSYTSKTTSRNTKYIDYYKLSQLMKDFVPLDISFFR</sequence>
<dbReference type="UCSC" id="F28C10.1">
    <property type="organism name" value="c. elegans"/>
</dbReference>
<dbReference type="FunCoup" id="Q19861">
    <property type="interactions" value="237"/>
</dbReference>
<dbReference type="PaxDb" id="6239-F28C10.1"/>
<evidence type="ECO:0000313" key="4">
    <source>
        <dbReference type="WormBase" id="F28C10.1"/>
    </source>
</evidence>
<name>Q19861_CAEEL</name>
<dbReference type="WormBase" id="F28C10.1">
    <property type="protein sequence ID" value="CE07154"/>
    <property type="gene ID" value="WBGene00017896"/>
</dbReference>
<dbReference type="CTD" id="185050"/>
<dbReference type="Bgee" id="WBGene00017896">
    <property type="expression patterns" value="Expressed in adult organism"/>
</dbReference>
<dbReference type="EMBL" id="BX284606">
    <property type="protein sequence ID" value="CCD61755.1"/>
    <property type="molecule type" value="Genomic_DNA"/>
</dbReference>
<evidence type="ECO:0000256" key="1">
    <source>
        <dbReference type="SAM" id="MobiDB-lite"/>
    </source>
</evidence>
<dbReference type="OMA" id="GWEREIF"/>
<reference evidence="2 3" key="1">
    <citation type="journal article" date="1998" name="Science">
        <title>Genome sequence of the nematode C. elegans: a platform for investigating biology.</title>
        <authorList>
            <consortium name="The C. elegans sequencing consortium"/>
            <person name="Sulson J.E."/>
            <person name="Waterston R."/>
        </authorList>
    </citation>
    <scope>NUCLEOTIDE SEQUENCE [LARGE SCALE GENOMIC DNA]</scope>
    <source>
        <strain evidence="2 3">Bristol N2</strain>
    </source>
</reference>
<dbReference type="PIR" id="T30029">
    <property type="entry name" value="T30029"/>
</dbReference>
<evidence type="ECO:0000313" key="2">
    <source>
        <dbReference type="EMBL" id="CCD61755.1"/>
    </source>
</evidence>
<dbReference type="RefSeq" id="NP_508117.1">
    <property type="nucleotide sequence ID" value="NM_075716.1"/>
</dbReference>